<dbReference type="RefSeq" id="YP_010761486.1">
    <property type="nucleotide sequence ID" value="NC_073596.1"/>
</dbReference>
<evidence type="ECO:0000259" key="1">
    <source>
        <dbReference type="Pfam" id="PF21882"/>
    </source>
</evidence>
<dbReference type="KEGG" id="vg:80090730"/>
<proteinExistence type="predicted"/>
<feature type="domain" description="Putative tail fiber protein gp53-like C-terminal" evidence="1">
    <location>
        <begin position="59"/>
        <end position="133"/>
    </location>
</feature>
<dbReference type="InterPro" id="IPR054075">
    <property type="entry name" value="Gp53-like_C"/>
</dbReference>
<evidence type="ECO:0000313" key="2">
    <source>
        <dbReference type="EMBL" id="AYN57563.1"/>
    </source>
</evidence>
<evidence type="ECO:0000313" key="3">
    <source>
        <dbReference type="Proteomes" id="UP000268506"/>
    </source>
</evidence>
<dbReference type="Pfam" id="PF21882">
    <property type="entry name" value="Gp53-like_C"/>
    <property type="match status" value="1"/>
</dbReference>
<gene>
    <name evidence="2" type="primary">15</name>
    <name evidence="2" type="ORF">PBI_CORGI_15</name>
</gene>
<accession>A0A3G2KF00</accession>
<dbReference type="InterPro" id="IPR037221">
    <property type="entry name" value="H-type_lectin_dom_sf"/>
</dbReference>
<dbReference type="GeneID" id="80090730"/>
<dbReference type="EMBL" id="MH834607">
    <property type="protein sequence ID" value="AYN57563.1"/>
    <property type="molecule type" value="Genomic_DNA"/>
</dbReference>
<sequence length="134" mass="13922">MPATTNRDYRYPGAGVEPDVNGDIQRLAEDVDADMDATLAALAKLPGRIQTGSATISIGSAVASATQVITFPVAFASAPNVFLQSTANVAGRASLLSLYVNATTATQFTCKMQTADNANTGTSYAIAYNWIAVL</sequence>
<protein>
    <recommendedName>
        <fullName evidence="1">Putative tail fiber protein gp53-like C-terminal domain-containing protein</fullName>
    </recommendedName>
</protein>
<dbReference type="Proteomes" id="UP000268506">
    <property type="component" value="Segment"/>
</dbReference>
<name>A0A3G2KF00_9CAUD</name>
<keyword evidence="3" id="KW-1185">Reference proteome</keyword>
<organism evidence="2 3">
    <name type="scientific">Arthrobacter phage Corgi</name>
    <dbReference type="NCBI Taxonomy" id="2419952"/>
    <lineage>
        <taxon>Viruses</taxon>
        <taxon>Duplodnaviria</taxon>
        <taxon>Heunggongvirae</taxon>
        <taxon>Uroviricota</taxon>
        <taxon>Caudoviricetes</taxon>
        <taxon>Feeclasvirinae</taxon>
        <taxon>Corgivirus</taxon>
        <taxon>Corgivirus corgi</taxon>
    </lineage>
</organism>
<dbReference type="Gene3D" id="2.60.40.2080">
    <property type="match status" value="1"/>
</dbReference>
<reference evidence="2 3" key="1">
    <citation type="submission" date="2018-09" db="EMBL/GenBank/DDBJ databases">
        <authorList>
            <person name="Rimple P.A."/>
            <person name="Stoner T.H."/>
            <person name="Garlena R.A."/>
            <person name="Russell D.A."/>
            <person name="Pope W.H."/>
            <person name="Jacobs-Sera D."/>
            <person name="Hatfull G.F."/>
        </authorList>
    </citation>
    <scope>NUCLEOTIDE SEQUENCE [LARGE SCALE GENOMIC DNA]</scope>
</reference>